<evidence type="ECO:0000256" key="4">
    <source>
        <dbReference type="SAM" id="SignalP"/>
    </source>
</evidence>
<name>A0ABP4PFB1_9ACTN</name>
<feature type="region of interest" description="Disordered" evidence="3">
    <location>
        <begin position="215"/>
        <end position="242"/>
    </location>
</feature>
<sequence>MFVRSKRRLPLAAGLGAALIAAVAVPAVALGHDQGAPTSTPIKHLVVIFQENVSFDHYFATYPNAANTAGEPRFTAAAGTPTVNGLNAPLAAPNNPNSTQPFRLGRDQAQTCDQDHSYTDEQKAVDSGLMDKVVETVGRGGATCADYGHGKGLVMGYYDGNTVTGMWNYAQHYAMSDNSFGTVYGPSTPGALNLVSGQTHGFSADGDAVPAASGTVIGDPQPAGDKCDTRDTSTSTDSKNKNVGDLLNAKGVSWGWFQGGFADCKATHKDVGGASSADYIAHHEPFQYYKSTQNLQHTPPASVQEIGHNGPANHQYDLTDFWASVDHGSMPAVSYLKAAAYQDGHAGYSTPLDEQHFLVDTINRLQKSKDWKNTAVVISYDDSDGWYDHQVSPVVNQSNDTAHDGLTADKTCGTNPARIAGGYQDRCGYGPRLPLLVISPYAKQNFVDHTTTDQSSILKFVEDNWKTDPIGNYSFDEKAGSLDNLFDFHRKNKALYLDPASGQPVKH</sequence>
<dbReference type="PANTHER" id="PTHR31956">
    <property type="entry name" value="NON-SPECIFIC PHOSPHOLIPASE C4-RELATED"/>
    <property type="match status" value="1"/>
</dbReference>
<comment type="caution">
    <text evidence="5">The sequence shown here is derived from an EMBL/GenBank/DDBJ whole genome shotgun (WGS) entry which is preliminary data.</text>
</comment>
<dbReference type="RefSeq" id="WP_344235121.1">
    <property type="nucleotide sequence ID" value="NZ_BAAAPH010000012.1"/>
</dbReference>
<dbReference type="EMBL" id="BAAAPH010000012">
    <property type="protein sequence ID" value="GAA1579657.1"/>
    <property type="molecule type" value="Genomic_DNA"/>
</dbReference>
<dbReference type="CDD" id="cd16013">
    <property type="entry name" value="AcpA"/>
    <property type="match status" value="1"/>
</dbReference>
<dbReference type="PANTHER" id="PTHR31956:SF1">
    <property type="entry name" value="NON-SPECIFIC PHOSPHOLIPASE C1"/>
    <property type="match status" value="1"/>
</dbReference>
<feature type="chain" id="PRO_5046142766" evidence="4">
    <location>
        <begin position="30"/>
        <end position="507"/>
    </location>
</feature>
<proteinExistence type="predicted"/>
<dbReference type="InterPro" id="IPR017850">
    <property type="entry name" value="Alkaline_phosphatase_core_sf"/>
</dbReference>
<evidence type="ECO:0000256" key="1">
    <source>
        <dbReference type="ARBA" id="ARBA00022801"/>
    </source>
</evidence>
<keyword evidence="2" id="KW-0843">Virulence</keyword>
<organism evidence="5 6">
    <name type="scientific">Kribbella hippodromi</name>
    <dbReference type="NCBI Taxonomy" id="434347"/>
    <lineage>
        <taxon>Bacteria</taxon>
        <taxon>Bacillati</taxon>
        <taxon>Actinomycetota</taxon>
        <taxon>Actinomycetes</taxon>
        <taxon>Propionibacteriales</taxon>
        <taxon>Kribbellaceae</taxon>
        <taxon>Kribbella</taxon>
    </lineage>
</organism>
<keyword evidence="1" id="KW-0378">Hydrolase</keyword>
<evidence type="ECO:0000313" key="6">
    <source>
        <dbReference type="Proteomes" id="UP001501705"/>
    </source>
</evidence>
<accession>A0ABP4PFB1</accession>
<evidence type="ECO:0000256" key="2">
    <source>
        <dbReference type="ARBA" id="ARBA00023026"/>
    </source>
</evidence>
<feature type="signal peptide" evidence="4">
    <location>
        <begin position="1"/>
        <end position="29"/>
    </location>
</feature>
<evidence type="ECO:0000256" key="3">
    <source>
        <dbReference type="SAM" id="MobiDB-lite"/>
    </source>
</evidence>
<keyword evidence="6" id="KW-1185">Reference proteome</keyword>
<reference evidence="6" key="1">
    <citation type="journal article" date="2019" name="Int. J. Syst. Evol. Microbiol.">
        <title>The Global Catalogue of Microorganisms (GCM) 10K type strain sequencing project: providing services to taxonomists for standard genome sequencing and annotation.</title>
        <authorList>
            <consortium name="The Broad Institute Genomics Platform"/>
            <consortium name="The Broad Institute Genome Sequencing Center for Infectious Disease"/>
            <person name="Wu L."/>
            <person name="Ma J."/>
        </authorList>
    </citation>
    <scope>NUCLEOTIDE SEQUENCE [LARGE SCALE GENOMIC DNA]</scope>
    <source>
        <strain evidence="6">JCM 15572</strain>
    </source>
</reference>
<gene>
    <name evidence="5" type="ORF">GCM10009804_40340</name>
</gene>
<keyword evidence="4" id="KW-0732">Signal</keyword>
<protein>
    <submittedName>
        <fullName evidence="5">Alkaline phosphatase family protein</fullName>
    </submittedName>
</protein>
<dbReference type="Pfam" id="PF04185">
    <property type="entry name" value="Phosphoesterase"/>
    <property type="match status" value="1"/>
</dbReference>
<dbReference type="Proteomes" id="UP001501705">
    <property type="component" value="Unassembled WGS sequence"/>
</dbReference>
<dbReference type="Gene3D" id="3.40.720.10">
    <property type="entry name" value="Alkaline Phosphatase, subunit A"/>
    <property type="match status" value="2"/>
</dbReference>
<dbReference type="InterPro" id="IPR007312">
    <property type="entry name" value="Phosphoesterase"/>
</dbReference>
<evidence type="ECO:0000313" key="5">
    <source>
        <dbReference type="EMBL" id="GAA1579657.1"/>
    </source>
</evidence>